<reference evidence="1" key="1">
    <citation type="submission" date="2021-05" db="EMBL/GenBank/DDBJ databases">
        <authorList>
            <person name="Scholz U."/>
            <person name="Mascher M."/>
            <person name="Fiebig A."/>
        </authorList>
    </citation>
    <scope>NUCLEOTIDE SEQUENCE [LARGE SCALE GENOMIC DNA]</scope>
</reference>
<proteinExistence type="predicted"/>
<dbReference type="Proteomes" id="UP001732700">
    <property type="component" value="Chromosome 7A"/>
</dbReference>
<organism evidence="1 2">
    <name type="scientific">Avena sativa</name>
    <name type="common">Oat</name>
    <dbReference type="NCBI Taxonomy" id="4498"/>
    <lineage>
        <taxon>Eukaryota</taxon>
        <taxon>Viridiplantae</taxon>
        <taxon>Streptophyta</taxon>
        <taxon>Embryophyta</taxon>
        <taxon>Tracheophyta</taxon>
        <taxon>Spermatophyta</taxon>
        <taxon>Magnoliopsida</taxon>
        <taxon>Liliopsida</taxon>
        <taxon>Poales</taxon>
        <taxon>Poaceae</taxon>
        <taxon>BOP clade</taxon>
        <taxon>Pooideae</taxon>
        <taxon>Poodae</taxon>
        <taxon>Poeae</taxon>
        <taxon>Poeae Chloroplast Group 1 (Aveneae type)</taxon>
        <taxon>Aveninae</taxon>
        <taxon>Avena</taxon>
    </lineage>
</organism>
<reference evidence="1" key="2">
    <citation type="submission" date="2025-09" db="UniProtKB">
        <authorList>
            <consortium name="EnsemblPlants"/>
        </authorList>
    </citation>
    <scope>IDENTIFICATION</scope>
</reference>
<accession>A0ACD5ZNX2</accession>
<dbReference type="EnsemblPlants" id="AVESA.00010b.r2.7AG1190630.1">
    <property type="protein sequence ID" value="AVESA.00010b.r2.7AG1190630.1.CDS"/>
    <property type="gene ID" value="AVESA.00010b.r2.7AG1190630"/>
</dbReference>
<evidence type="ECO:0000313" key="1">
    <source>
        <dbReference type="EnsemblPlants" id="AVESA.00010b.r2.7AG1190630.1.CDS"/>
    </source>
</evidence>
<name>A0ACD5ZNX2_AVESA</name>
<evidence type="ECO:0000313" key="2">
    <source>
        <dbReference type="Proteomes" id="UP001732700"/>
    </source>
</evidence>
<sequence length="897" mass="98818">MAPTAQHLHIILRALLLLLLVCFHSIGASAKRNSTTAAPCLPDQASSLLQLKRSFVRANLSSWRAGGEDCCHWEGVACDTASGRVVSLNLGVDLDIRRIGPALLNLTSLKRLSLGTTGISEGLSSLSKLPSLTSLELHGSSSGRDHPELSSVGNIKRLTSLRLETYDFSRTSLPSWIGGLKGLVHLRMHGCSFTGPLPYQIGHLASLTLLELENCNYTGQPIPSWIGSLARLIQLRIQGCGSSAGSIPSTIGNLTRLQVIQLGHSNLVGKIPKSMFDLPALQVLCLNNSRLSGHLEDIPSPVSSPLTTIELGNNQLTGHIPKSILQLKHLEHLNLESNRLSDSIKLSSFWRLKSLHFLSLSNNKLSIIPEQEGDNISNSLPNIHYLYLASCNLTKFPSSLRYLDKVFVLDLSSNQIDDVVPSWVWENWKDQLQSLNLSRNMLTTLDKSPSLVHMSRLDVLDLSFNRLQGTIPIPVNAMPRKVLDYSNNNFSSIVPNFGRYIRSFYLNLSNNKLNGHIPSSICNASHLNIMDLSYNNFSGSIPPCLIARGKLAMLKLKENQISGTLPENIRKDCKFQTLDLNGNKIQGRLPRSLLNCQELSVLDVGNNQFIGSFPSWLGILPNLRVLVLRSNQLNGTITNIKTDSHIVNHFSSLQILCLSSNKFSRSLPKGWFNTFKAMMENINEDGRVLGYYTNTTHGFYQDTVTITLKGSDLIFTKILTTFKAIDFSNNSFDGPIPESIGSLVSLHGINISSNNFMGQIPSSLSNLSQMESLDLSQNRLSGEIPQELTSLTSLAWLNLSHNNLFGKIPLGNQFLSFPNSSYEGNMGLCGSPLSKQCESTDSIAPSASAHHEPNNLWLDRLDAILLFAFVGLGFGVGFSLSIFFTILPHKRMGRKHW</sequence>
<keyword evidence="2" id="KW-1185">Reference proteome</keyword>
<protein>
    <submittedName>
        <fullName evidence="1">Uncharacterized protein</fullName>
    </submittedName>
</protein>